<evidence type="ECO:0000256" key="5">
    <source>
        <dbReference type="ARBA" id="ARBA00022703"/>
    </source>
</evidence>
<dbReference type="GO" id="GO:0031593">
    <property type="term" value="F:polyubiquitin modification-dependent protein binding"/>
    <property type="evidence" value="ECO:0007669"/>
    <property type="project" value="UniProtKB-UniRule"/>
</dbReference>
<dbReference type="GO" id="GO:0070531">
    <property type="term" value="C:BRCA1-A complex"/>
    <property type="evidence" value="ECO:0007669"/>
    <property type="project" value="UniProtKB-UniRule"/>
</dbReference>
<keyword evidence="3 15" id="KW-0963">Cytoplasm</keyword>
<dbReference type="PANTHER" id="PTHR15189">
    <property type="entry name" value="BRISC AND BRCA1-A COMPLEX MEMBER 2"/>
    <property type="match status" value="1"/>
</dbReference>
<evidence type="ECO:0000313" key="16">
    <source>
        <dbReference type="Proteomes" id="UP000694844"/>
    </source>
</evidence>
<evidence type="ECO:0000256" key="13">
    <source>
        <dbReference type="ARBA" id="ARBA00023306"/>
    </source>
</evidence>
<dbReference type="InterPro" id="IPR010358">
    <property type="entry name" value="BRE"/>
</dbReference>
<keyword evidence="16" id="KW-1185">Reference proteome</keyword>
<dbReference type="GO" id="GO:0070552">
    <property type="term" value="C:BRISC complex"/>
    <property type="evidence" value="ECO:0007669"/>
    <property type="project" value="UniProtKB-UniRule"/>
</dbReference>
<sequence length="369" mass="42138">MQISPQFNKIVENLLVEGKFGVCNGIIRVKDVKTGSNTLRKSPCGDRFKVHIPYAGQTLTWEVILDNSCPEDPPDFIFEDSDFCPDVADIKSLLNWDISDPQCLTMVIKELLEHYKIFHERLLEAYSRLQFEYSSLLDQTELSRDLIEVYSERSEKKIGPISFLIKLPVNFSDIPPYVTKDNPGENSAVLLIVFPSPDSSRVTPQLYLSPRVEHAFGGTSNLRIPAFPSGGCLLDYVPTVCKLLQNKVERAVQVYERRKELVAAFLSQFGRSVLEFDAEGFFEISFLFEWNDFFFILYIELSPSFPQEAPVLTFQSIYHESEDKPYSEVHDGYPYSPRWSGSEMASRIKTYVLDNIQAFQKQSVISGSL</sequence>
<evidence type="ECO:0000256" key="8">
    <source>
        <dbReference type="ARBA" id="ARBA00022776"/>
    </source>
</evidence>
<organism evidence="16 17">
    <name type="scientific">Crassostrea virginica</name>
    <name type="common">Eastern oyster</name>
    <dbReference type="NCBI Taxonomy" id="6565"/>
    <lineage>
        <taxon>Eukaryota</taxon>
        <taxon>Metazoa</taxon>
        <taxon>Spiralia</taxon>
        <taxon>Lophotrochozoa</taxon>
        <taxon>Mollusca</taxon>
        <taxon>Bivalvia</taxon>
        <taxon>Autobranchia</taxon>
        <taxon>Pteriomorphia</taxon>
        <taxon>Ostreida</taxon>
        <taxon>Ostreoidea</taxon>
        <taxon>Ostreidae</taxon>
        <taxon>Crassostrea</taxon>
    </lineage>
</organism>
<dbReference type="GeneID" id="111128431"/>
<reference evidence="17" key="1">
    <citation type="submission" date="2025-08" db="UniProtKB">
        <authorList>
            <consortium name="RefSeq"/>
        </authorList>
    </citation>
    <scope>IDENTIFICATION</scope>
    <source>
        <tissue evidence="17">Whole sample</tissue>
    </source>
</reference>
<dbReference type="GO" id="GO:0045739">
    <property type="term" value="P:positive regulation of DNA repair"/>
    <property type="evidence" value="ECO:0007669"/>
    <property type="project" value="UniProtKB-UniRule"/>
</dbReference>
<evidence type="ECO:0000256" key="9">
    <source>
        <dbReference type="ARBA" id="ARBA00022786"/>
    </source>
</evidence>
<comment type="function">
    <text evidence="15">May play a role in homeostasis or cellular differentiation in cells of neural, epithelial and germline origins. May also act as a death receptor-associated anti-apoptotic protein, which inhibits the mitochondrial apoptotic pathway.</text>
</comment>
<evidence type="ECO:0000256" key="12">
    <source>
        <dbReference type="ARBA" id="ARBA00023242"/>
    </source>
</evidence>
<keyword evidence="13 15" id="KW-0131">Cell cycle</keyword>
<evidence type="ECO:0000256" key="4">
    <source>
        <dbReference type="ARBA" id="ARBA00022618"/>
    </source>
</evidence>
<dbReference type="GO" id="GO:0006915">
    <property type="term" value="P:apoptotic process"/>
    <property type="evidence" value="ECO:0007669"/>
    <property type="project" value="UniProtKB-UniRule"/>
</dbReference>
<protein>
    <recommendedName>
        <fullName evidence="2 15">BRISC and BRCA1-A complex member 2</fullName>
    </recommendedName>
</protein>
<comment type="subcellular location">
    <subcellularLocation>
        <location evidence="15">Cytoplasm</location>
    </subcellularLocation>
    <subcellularLocation>
        <location evidence="1 15">Nucleus</location>
    </subcellularLocation>
    <text evidence="15">Localizes at sites of DNA damage at double-strand breaks (DSBs).</text>
</comment>
<dbReference type="GO" id="GO:0010212">
    <property type="term" value="P:response to ionizing radiation"/>
    <property type="evidence" value="ECO:0007669"/>
    <property type="project" value="UniProtKB-UniRule"/>
</dbReference>
<keyword evidence="8 15" id="KW-0498">Mitosis</keyword>
<keyword evidence="7 15" id="KW-0227">DNA damage</keyword>
<evidence type="ECO:0000256" key="3">
    <source>
        <dbReference type="ARBA" id="ARBA00022490"/>
    </source>
</evidence>
<keyword evidence="6" id="KW-0677">Repeat</keyword>
<gene>
    <name evidence="17" type="primary">LOC111128431</name>
</gene>
<evidence type="ECO:0000256" key="6">
    <source>
        <dbReference type="ARBA" id="ARBA00022737"/>
    </source>
</evidence>
<dbReference type="GO" id="GO:0006302">
    <property type="term" value="P:double-strand break repair"/>
    <property type="evidence" value="ECO:0007669"/>
    <property type="project" value="UniProtKB-UniRule"/>
</dbReference>
<comment type="domain">
    <text evidence="15">Contains 2 ubiquitin-conjugating enzyme family-like (UEV-like) regions. These regions lack the critical Cys residues required for ubiquitination but retain the ability to bind ubiquitin.</text>
</comment>
<evidence type="ECO:0000256" key="15">
    <source>
        <dbReference type="RuleBase" id="RU368019"/>
    </source>
</evidence>
<keyword evidence="10 15" id="KW-0156">Chromatin regulator</keyword>
<dbReference type="Pfam" id="PF06113">
    <property type="entry name" value="BRE"/>
    <property type="match status" value="1"/>
</dbReference>
<dbReference type="GO" id="GO:0007095">
    <property type="term" value="P:mitotic G2 DNA damage checkpoint signaling"/>
    <property type="evidence" value="ECO:0007669"/>
    <property type="project" value="UniProtKB-UniRule"/>
</dbReference>
<keyword evidence="5 15" id="KW-0053">Apoptosis</keyword>
<evidence type="ECO:0000256" key="1">
    <source>
        <dbReference type="ARBA" id="ARBA00004123"/>
    </source>
</evidence>
<dbReference type="Proteomes" id="UP000694844">
    <property type="component" value="Chromosome 4"/>
</dbReference>
<comment type="subunit">
    <text evidence="15">Component of the ARISC complex. Component of the BRCA1-A complex. Component of the BRISC complex. Binds polyubiquitin.</text>
</comment>
<evidence type="ECO:0000256" key="10">
    <source>
        <dbReference type="ARBA" id="ARBA00022853"/>
    </source>
</evidence>
<keyword evidence="11 15" id="KW-0234">DNA repair</keyword>
<evidence type="ECO:0000256" key="2">
    <source>
        <dbReference type="ARBA" id="ARBA00019438"/>
    </source>
</evidence>
<name>A0A8B8DPM8_CRAVI</name>
<dbReference type="RefSeq" id="XP_022329740.1">
    <property type="nucleotide sequence ID" value="XM_022474032.1"/>
</dbReference>
<comment type="similarity">
    <text evidence="14 15">Belongs to the BABAM2 family.</text>
</comment>
<dbReference type="PANTHER" id="PTHR15189:SF7">
    <property type="entry name" value="BRISC AND BRCA1-A COMPLEX MEMBER 2"/>
    <property type="match status" value="1"/>
</dbReference>
<evidence type="ECO:0000256" key="11">
    <source>
        <dbReference type="ARBA" id="ARBA00023204"/>
    </source>
</evidence>
<dbReference type="KEGG" id="cvn:111128431"/>
<accession>A0A8B8DPM8</accession>
<dbReference type="OrthoDB" id="538811at2759"/>
<evidence type="ECO:0000256" key="7">
    <source>
        <dbReference type="ARBA" id="ARBA00022763"/>
    </source>
</evidence>
<dbReference type="GO" id="GO:0051301">
    <property type="term" value="P:cell division"/>
    <property type="evidence" value="ECO:0007669"/>
    <property type="project" value="UniProtKB-UniRule"/>
</dbReference>
<evidence type="ECO:0000256" key="14">
    <source>
        <dbReference type="ARBA" id="ARBA00025766"/>
    </source>
</evidence>
<keyword evidence="12 15" id="KW-0539">Nucleus</keyword>
<dbReference type="CDD" id="cd23664">
    <property type="entry name" value="BRE"/>
    <property type="match status" value="1"/>
</dbReference>
<dbReference type="GO" id="GO:0006325">
    <property type="term" value="P:chromatin organization"/>
    <property type="evidence" value="ECO:0007669"/>
    <property type="project" value="UniProtKB-UniRule"/>
</dbReference>
<dbReference type="AlphaFoldDB" id="A0A8B8DPM8"/>
<evidence type="ECO:0000313" key="17">
    <source>
        <dbReference type="RefSeq" id="XP_022329740.1"/>
    </source>
</evidence>
<proteinExistence type="inferred from homology"/>
<dbReference type="GO" id="GO:0005737">
    <property type="term" value="C:cytoplasm"/>
    <property type="evidence" value="ECO:0007669"/>
    <property type="project" value="UniProtKB-SubCell"/>
</dbReference>
<keyword evidence="9 15" id="KW-0833">Ubl conjugation pathway</keyword>
<keyword evidence="4 15" id="KW-0132">Cell division</keyword>